<evidence type="ECO:0000259" key="2">
    <source>
        <dbReference type="Pfam" id="PF13354"/>
    </source>
</evidence>
<dbReference type="InterPro" id="IPR045155">
    <property type="entry name" value="Beta-lactam_cat"/>
</dbReference>
<dbReference type="SUPFAM" id="SSF56601">
    <property type="entry name" value="beta-lactamase/transpeptidase-like"/>
    <property type="match status" value="1"/>
</dbReference>
<protein>
    <submittedName>
        <fullName evidence="3">Serine hydrolase</fullName>
    </submittedName>
</protein>
<feature type="domain" description="Beta-lactamase class A catalytic" evidence="2">
    <location>
        <begin position="1"/>
        <end position="43"/>
    </location>
</feature>
<sequence length="88" mass="9078">MGQQVFAHRVTSGSPDGMRVAGKTGTLPGLHNEAAVVHHPDGGATRSRSSSATSITTPTGRRWTRRSATPLTRHCTGSAPLAAAPHPS</sequence>
<dbReference type="RefSeq" id="WP_244217419.1">
    <property type="nucleotide sequence ID" value="NZ_MUBM01000248.1"/>
</dbReference>
<proteinExistence type="predicted"/>
<dbReference type="Proteomes" id="UP001458415">
    <property type="component" value="Unassembled WGS sequence"/>
</dbReference>
<organism evidence="3 4">
    <name type="scientific">Streptomyces carpinensis</name>
    <dbReference type="NCBI Taxonomy" id="66369"/>
    <lineage>
        <taxon>Bacteria</taxon>
        <taxon>Bacillati</taxon>
        <taxon>Actinomycetota</taxon>
        <taxon>Actinomycetes</taxon>
        <taxon>Kitasatosporales</taxon>
        <taxon>Streptomycetaceae</taxon>
        <taxon>Streptomyces</taxon>
    </lineage>
</organism>
<comment type="caution">
    <text evidence="3">The sequence shown here is derived from an EMBL/GenBank/DDBJ whole genome shotgun (WGS) entry which is preliminary data.</text>
</comment>
<keyword evidence="3" id="KW-0378">Hydrolase</keyword>
<dbReference type="InterPro" id="IPR012338">
    <property type="entry name" value="Beta-lactam/transpept-like"/>
</dbReference>
<evidence type="ECO:0000313" key="4">
    <source>
        <dbReference type="Proteomes" id="UP001458415"/>
    </source>
</evidence>
<evidence type="ECO:0000313" key="3">
    <source>
        <dbReference type="EMBL" id="MER6978169.1"/>
    </source>
</evidence>
<dbReference type="EMBL" id="JBEPCU010000201">
    <property type="protein sequence ID" value="MER6978169.1"/>
    <property type="molecule type" value="Genomic_DNA"/>
</dbReference>
<dbReference type="Pfam" id="PF13354">
    <property type="entry name" value="Beta-lactamase2"/>
    <property type="match status" value="1"/>
</dbReference>
<gene>
    <name evidence="3" type="ORF">ABT317_14430</name>
</gene>
<dbReference type="Gene3D" id="3.40.710.10">
    <property type="entry name" value="DD-peptidase/beta-lactamase superfamily"/>
    <property type="match status" value="1"/>
</dbReference>
<reference evidence="3 4" key="1">
    <citation type="submission" date="2024-06" db="EMBL/GenBank/DDBJ databases">
        <title>The Natural Products Discovery Center: Release of the First 8490 Sequenced Strains for Exploring Actinobacteria Biosynthetic Diversity.</title>
        <authorList>
            <person name="Kalkreuter E."/>
            <person name="Kautsar S.A."/>
            <person name="Yang D."/>
            <person name="Bader C.D."/>
            <person name="Teijaro C.N."/>
            <person name="Fluegel L."/>
            <person name="Davis C.M."/>
            <person name="Simpson J.R."/>
            <person name="Lauterbach L."/>
            <person name="Steele A.D."/>
            <person name="Gui C."/>
            <person name="Meng S."/>
            <person name="Li G."/>
            <person name="Viehrig K."/>
            <person name="Ye F."/>
            <person name="Su P."/>
            <person name="Kiefer A.F."/>
            <person name="Nichols A."/>
            <person name="Cepeda A.J."/>
            <person name="Yan W."/>
            <person name="Fan B."/>
            <person name="Jiang Y."/>
            <person name="Adhikari A."/>
            <person name="Zheng C.-J."/>
            <person name="Schuster L."/>
            <person name="Cowan T.M."/>
            <person name="Smanski M.J."/>
            <person name="Chevrette M.G."/>
            <person name="De Carvalho L.P.S."/>
            <person name="Shen B."/>
        </authorList>
    </citation>
    <scope>NUCLEOTIDE SEQUENCE [LARGE SCALE GENOMIC DNA]</scope>
    <source>
        <strain evidence="3 4">NPDC000634</strain>
    </source>
</reference>
<feature type="compositionally biased region" description="Low complexity" evidence="1">
    <location>
        <begin position="44"/>
        <end position="59"/>
    </location>
</feature>
<feature type="region of interest" description="Disordered" evidence="1">
    <location>
        <begin position="1"/>
        <end position="88"/>
    </location>
</feature>
<accession>A0ABV1W1U9</accession>
<dbReference type="GO" id="GO:0016787">
    <property type="term" value="F:hydrolase activity"/>
    <property type="evidence" value="ECO:0007669"/>
    <property type="project" value="UniProtKB-KW"/>
</dbReference>
<keyword evidence="4" id="KW-1185">Reference proteome</keyword>
<name>A0ABV1W1U9_9ACTN</name>
<evidence type="ECO:0000256" key="1">
    <source>
        <dbReference type="SAM" id="MobiDB-lite"/>
    </source>
</evidence>